<organism evidence="1 2">
    <name type="scientific">Fibrivirga algicola</name>
    <dbReference type="NCBI Taxonomy" id="2950420"/>
    <lineage>
        <taxon>Bacteria</taxon>
        <taxon>Pseudomonadati</taxon>
        <taxon>Bacteroidota</taxon>
        <taxon>Cytophagia</taxon>
        <taxon>Cytophagales</taxon>
        <taxon>Spirosomataceae</taxon>
        <taxon>Fibrivirga</taxon>
    </lineage>
</organism>
<evidence type="ECO:0000313" key="2">
    <source>
        <dbReference type="Proteomes" id="UP000606008"/>
    </source>
</evidence>
<dbReference type="PROSITE" id="PS51257">
    <property type="entry name" value="PROKAR_LIPOPROTEIN"/>
    <property type="match status" value="1"/>
</dbReference>
<evidence type="ECO:0000313" key="1">
    <source>
        <dbReference type="EMBL" id="NID09249.1"/>
    </source>
</evidence>
<protein>
    <recommendedName>
        <fullName evidence="3">Lipocalin-like domain-containing protein</fullName>
    </recommendedName>
</protein>
<proteinExistence type="predicted"/>
<comment type="caution">
    <text evidence="1">The sequence shown here is derived from an EMBL/GenBank/DDBJ whole genome shotgun (WGS) entry which is preliminary data.</text>
</comment>
<keyword evidence="2" id="KW-1185">Reference proteome</keyword>
<dbReference type="Proteomes" id="UP000606008">
    <property type="component" value="Unassembled WGS sequence"/>
</dbReference>
<reference evidence="1" key="1">
    <citation type="submission" date="2024-05" db="EMBL/GenBank/DDBJ databases">
        <authorList>
            <person name="Jung D.-H."/>
        </authorList>
    </citation>
    <scope>NUCLEOTIDE SEQUENCE</scope>
    <source>
        <strain evidence="1">JA-25</strain>
    </source>
</reference>
<evidence type="ECO:0008006" key="3">
    <source>
        <dbReference type="Google" id="ProtNLM"/>
    </source>
</evidence>
<name>A0ABX0QAH3_9BACT</name>
<gene>
    <name evidence="1" type="ORF">F7231_03625</name>
</gene>
<dbReference type="RefSeq" id="WP_166690918.1">
    <property type="nucleotide sequence ID" value="NZ_WAEL01000001.1"/>
</dbReference>
<accession>A0ABX0QAH3</accession>
<sequence length="169" mass="18672">MNLLLRILIWPLLIGLLLSAIACKQATEPVQPETPGSFVPSFEGIRWQITNIALDPAIDLDGDGRLDSDITNLLFRPCDLDNTLVFEHGGKLGSDNGKLTCDDDEPVPVKPSTWTYDSTTKKLRIIDGDNPAEVMEWSVIEASTRYLKVKTVLVEEGSQFGIVMTWKAA</sequence>
<dbReference type="EMBL" id="WAEL01000001">
    <property type="protein sequence ID" value="NID09249.1"/>
    <property type="molecule type" value="Genomic_DNA"/>
</dbReference>